<dbReference type="EMBL" id="CP068393">
    <property type="protein sequence ID" value="QUC67555.1"/>
    <property type="molecule type" value="Genomic_DNA"/>
</dbReference>
<sequence>MEKQSEGITYRKANDRMEIVRYRNWTKSYAPHTHTSHLTLGYVEEGKIRLIVNDQSRICEKGDSFRIPPDTLHEINAVDGKPYSMMVLCILTEPEKTDMDLQEIRTALLEQPENLYLIQEMAKDAHISPYYMIRRFRKAFGLTPHQFQIQCRVRKAQKLLEEEKSISRVTYDAGFSDQSHLDRCFHKLVGLTPAQYQDAAREESQQSAGKNLANK</sequence>
<dbReference type="Proteomes" id="UP000682782">
    <property type="component" value="Chromosome"/>
</dbReference>
<accession>A0AC61MXA9</accession>
<evidence type="ECO:0000313" key="1">
    <source>
        <dbReference type="EMBL" id="QUC67555.1"/>
    </source>
</evidence>
<name>A0AC61MXA9_9FIRM</name>
<protein>
    <submittedName>
        <fullName evidence="1">Helix-turn-helix domain-containing protein</fullName>
    </submittedName>
</protein>
<gene>
    <name evidence="1" type="ORF">JYE49_02310</name>
</gene>
<proteinExistence type="predicted"/>
<reference evidence="1" key="1">
    <citation type="submission" date="2021-01" db="EMBL/GenBank/DDBJ databases">
        <title>Complete genome sequence of Clostridiales bacterium R-7.</title>
        <authorList>
            <person name="Mahoney-Kurpe S.C."/>
            <person name="Palevich N."/>
            <person name="Koike S."/>
            <person name="Moon C.D."/>
            <person name="Attwood G.T."/>
        </authorList>
    </citation>
    <scope>NUCLEOTIDE SEQUENCE</scope>
    <source>
        <strain evidence="1">R-7</strain>
    </source>
</reference>
<keyword evidence="2" id="KW-1185">Reference proteome</keyword>
<organism evidence="1 2">
    <name type="scientific">Aristaeella hokkaidonensis</name>
    <dbReference type="NCBI Taxonomy" id="3046382"/>
    <lineage>
        <taxon>Bacteria</taxon>
        <taxon>Bacillati</taxon>
        <taxon>Bacillota</taxon>
        <taxon>Clostridia</taxon>
        <taxon>Eubacteriales</taxon>
        <taxon>Aristaeellaceae</taxon>
        <taxon>Aristaeella</taxon>
    </lineage>
</organism>
<evidence type="ECO:0000313" key="2">
    <source>
        <dbReference type="Proteomes" id="UP000682782"/>
    </source>
</evidence>